<dbReference type="CDD" id="cd00067">
    <property type="entry name" value="GAL4"/>
    <property type="match status" value="1"/>
</dbReference>
<reference evidence="7 8" key="1">
    <citation type="submission" date="2019-03" db="EMBL/GenBank/DDBJ databases">
        <title>Sequencing 23 genomes of Wallemia ichthyophaga.</title>
        <authorList>
            <person name="Gostincar C."/>
        </authorList>
    </citation>
    <scope>NUCLEOTIDE SEQUENCE [LARGE SCALE GENOMIC DNA]</scope>
    <source>
        <strain evidence="6 8">EXF-6200</strain>
        <strain evidence="5 7">EXF-8621</strain>
    </source>
</reference>
<evidence type="ECO:0000313" key="7">
    <source>
        <dbReference type="Proteomes" id="UP000306954"/>
    </source>
</evidence>
<accession>A0A4T0GWP3</accession>
<evidence type="ECO:0000256" key="3">
    <source>
        <dbReference type="SAM" id="MobiDB-lite"/>
    </source>
</evidence>
<gene>
    <name evidence="6" type="ORF">E3P86_03099</name>
    <name evidence="5" type="ORF">E3P90_04019</name>
</gene>
<protein>
    <recommendedName>
        <fullName evidence="4">Xylanolytic transcriptional activator regulatory domain-containing protein</fullName>
    </recommendedName>
</protein>
<feature type="compositionally biased region" description="Basic residues" evidence="3">
    <location>
        <begin position="7"/>
        <end position="25"/>
    </location>
</feature>
<evidence type="ECO:0000256" key="2">
    <source>
        <dbReference type="ARBA" id="ARBA00023242"/>
    </source>
</evidence>
<dbReference type="AlphaFoldDB" id="A0A4T0GWP3"/>
<dbReference type="PANTHER" id="PTHR46910:SF1">
    <property type="entry name" value="MISCELLANEOUS ZN(II)2CYS6 TRANSCRIPTION FACTOR (EUROFUNG)-RELATED"/>
    <property type="match status" value="1"/>
</dbReference>
<dbReference type="SMART" id="SM00906">
    <property type="entry name" value="Fungal_trans"/>
    <property type="match status" value="1"/>
</dbReference>
<dbReference type="GO" id="GO:0000981">
    <property type="term" value="F:DNA-binding transcription factor activity, RNA polymerase II-specific"/>
    <property type="evidence" value="ECO:0007669"/>
    <property type="project" value="InterPro"/>
</dbReference>
<dbReference type="GO" id="GO:0003677">
    <property type="term" value="F:DNA binding"/>
    <property type="evidence" value="ECO:0007669"/>
    <property type="project" value="InterPro"/>
</dbReference>
<dbReference type="Proteomes" id="UP000306954">
    <property type="component" value="Unassembled WGS sequence"/>
</dbReference>
<evidence type="ECO:0000313" key="6">
    <source>
        <dbReference type="EMBL" id="TIB32688.1"/>
    </source>
</evidence>
<dbReference type="InterPro" id="IPR001138">
    <property type="entry name" value="Zn2Cys6_DnaBD"/>
</dbReference>
<organism evidence="6 8">
    <name type="scientific">Wallemia ichthyophaga</name>
    <dbReference type="NCBI Taxonomy" id="245174"/>
    <lineage>
        <taxon>Eukaryota</taxon>
        <taxon>Fungi</taxon>
        <taxon>Dikarya</taxon>
        <taxon>Basidiomycota</taxon>
        <taxon>Wallemiomycotina</taxon>
        <taxon>Wallemiomycetes</taxon>
        <taxon>Wallemiales</taxon>
        <taxon>Wallemiaceae</taxon>
        <taxon>Wallemia</taxon>
    </lineage>
</organism>
<evidence type="ECO:0000313" key="5">
    <source>
        <dbReference type="EMBL" id="TIB07621.1"/>
    </source>
</evidence>
<sequence length="739" mass="83647">MTSTEKRNKKSKITRARHQQHVHSNIRARKKKIKCNADITYPNKCSNCKNMECIYTNKGFHSPSYVSDLETKLADSEGVIEEYRRLLDKYAPPEVLAAETDTAKRKRNFSIPSPSAQMHMHIHTEASDMNDGIYVDETTESCRKEGCLLKTLGDGKTVHNHPGKQKRFFGKGSIRGIIERLSTYTGFSPTGLLSGKRPHFWQEDLLIDGLDYLPVHMLSPDLVESLVGLYFEKVNSTLPLLDRTRFFAEIAYRRHDRNFETLLMTVLAIGSQYSNDPRVMIEGQHQFLAGFRYYSVAKSKMIDPYMDVATIEDIQALILLQIYVPKSIHSRSGWMIHGTTVLLAHDIGLHSRFVDTDLPPQDQELRKRAYWSLYLLDRVQASTFGRQPLIKDNEISLDLPDNELGDGESECCVLYFNMLIKLYNIHGQILQTIVSIVLTLLSGNELTTQQYKLRKTSDGDELLMSLTDIASLNSKLNKWLNEIPQMLKDGKNEVPKKLAHGSNGKDEYVYQLYSNLQLAFHIIQIGLYKTFLPNPRSQSTSSFRYTSLVICATSARSIISIYRDMLLERKMQHLWVDATVAWGSFSATLILIISACEGLRNNDLDPSVFGFIQSGIQILRVREEREVLNGRAVDMIMQILKTSNLPMDPSFMQAQENISYGASADNFFTDLPFLVDTPPNHAESNEQMFTDLLGQVQYNTVDAAALGVGGTPPLDSFLQINTQDWSNVLETFLSGAGGM</sequence>
<dbReference type="CDD" id="cd12148">
    <property type="entry name" value="fungal_TF_MHR"/>
    <property type="match status" value="1"/>
</dbReference>
<name>A0A4T0GWP3_WALIC</name>
<dbReference type="InterPro" id="IPR050987">
    <property type="entry name" value="AtrR-like"/>
</dbReference>
<comment type="caution">
    <text evidence="6">The sequence shown here is derived from an EMBL/GenBank/DDBJ whole genome shotgun (WGS) entry which is preliminary data.</text>
</comment>
<dbReference type="InterPro" id="IPR007219">
    <property type="entry name" value="XnlR_reg_dom"/>
</dbReference>
<keyword evidence="2" id="KW-0539">Nucleus</keyword>
<dbReference type="PANTHER" id="PTHR46910">
    <property type="entry name" value="TRANSCRIPTION FACTOR PDR1"/>
    <property type="match status" value="1"/>
</dbReference>
<evidence type="ECO:0000256" key="1">
    <source>
        <dbReference type="ARBA" id="ARBA00022723"/>
    </source>
</evidence>
<dbReference type="Pfam" id="PF04082">
    <property type="entry name" value="Fungal_trans"/>
    <property type="match status" value="1"/>
</dbReference>
<feature type="domain" description="Xylanolytic transcriptional activator regulatory" evidence="4">
    <location>
        <begin position="333"/>
        <end position="406"/>
    </location>
</feature>
<dbReference type="Proteomes" id="UP000310689">
    <property type="component" value="Unassembled WGS sequence"/>
</dbReference>
<keyword evidence="1" id="KW-0479">Metal-binding</keyword>
<dbReference type="Gene3D" id="4.10.240.10">
    <property type="entry name" value="Zn(2)-C6 fungal-type DNA-binding domain"/>
    <property type="match status" value="1"/>
</dbReference>
<proteinExistence type="predicted"/>
<dbReference type="EMBL" id="SPOI01000198">
    <property type="protein sequence ID" value="TIB32688.1"/>
    <property type="molecule type" value="Genomic_DNA"/>
</dbReference>
<dbReference type="GO" id="GO:0008270">
    <property type="term" value="F:zinc ion binding"/>
    <property type="evidence" value="ECO:0007669"/>
    <property type="project" value="InterPro"/>
</dbReference>
<dbReference type="EMBL" id="SPOF01000086">
    <property type="protein sequence ID" value="TIB07621.1"/>
    <property type="molecule type" value="Genomic_DNA"/>
</dbReference>
<evidence type="ECO:0000259" key="4">
    <source>
        <dbReference type="SMART" id="SM00906"/>
    </source>
</evidence>
<evidence type="ECO:0000313" key="8">
    <source>
        <dbReference type="Proteomes" id="UP000310689"/>
    </source>
</evidence>
<dbReference type="GO" id="GO:0006351">
    <property type="term" value="P:DNA-templated transcription"/>
    <property type="evidence" value="ECO:0007669"/>
    <property type="project" value="InterPro"/>
</dbReference>
<dbReference type="InterPro" id="IPR036864">
    <property type="entry name" value="Zn2-C6_fun-type_DNA-bd_sf"/>
</dbReference>
<feature type="region of interest" description="Disordered" evidence="3">
    <location>
        <begin position="1"/>
        <end position="25"/>
    </location>
</feature>